<evidence type="ECO:0000313" key="15">
    <source>
        <dbReference type="Proteomes" id="UP000081671"/>
    </source>
</evidence>
<evidence type="ECO:0000256" key="11">
    <source>
        <dbReference type="ARBA" id="ARBA00023180"/>
    </source>
</evidence>
<dbReference type="GeneID" id="106000922"/>
<feature type="transmembrane region" description="Helical" evidence="13">
    <location>
        <begin position="161"/>
        <end position="185"/>
    </location>
</feature>
<dbReference type="GO" id="GO:0019236">
    <property type="term" value="P:response to pheromone"/>
    <property type="evidence" value="ECO:0007669"/>
    <property type="project" value="UniProtKB-KW"/>
</dbReference>
<dbReference type="FunFam" id="1.20.1070.10:FF:000033">
    <property type="entry name" value="Vomeronasal type-1 receptor"/>
    <property type="match status" value="1"/>
</dbReference>
<feature type="transmembrane region" description="Helical" evidence="13">
    <location>
        <begin position="23"/>
        <end position="44"/>
    </location>
</feature>
<evidence type="ECO:0000313" key="16">
    <source>
        <dbReference type="RefSeq" id="XP_012891595.1"/>
    </source>
</evidence>
<evidence type="ECO:0000256" key="6">
    <source>
        <dbReference type="ARBA" id="ARBA00022692"/>
    </source>
</evidence>
<feature type="transmembrane region" description="Helical" evidence="13">
    <location>
        <begin position="64"/>
        <end position="86"/>
    </location>
</feature>
<evidence type="ECO:0000256" key="8">
    <source>
        <dbReference type="ARBA" id="ARBA00023040"/>
    </source>
</evidence>
<name>A0A1S3GSC7_DIPOR</name>
<dbReference type="InterPro" id="IPR017452">
    <property type="entry name" value="GPCR_Rhodpsn_7TM"/>
</dbReference>
<evidence type="ECO:0000256" key="9">
    <source>
        <dbReference type="ARBA" id="ARBA00023136"/>
    </source>
</evidence>
<dbReference type="InParanoid" id="A0A1S3GSC7"/>
<evidence type="ECO:0000256" key="3">
    <source>
        <dbReference type="ARBA" id="ARBA00010663"/>
    </source>
</evidence>
<keyword evidence="9 13" id="KW-0472">Membrane</keyword>
<dbReference type="Proteomes" id="UP000081671">
    <property type="component" value="Unplaced"/>
</dbReference>
<keyword evidence="6 13" id="KW-0812">Transmembrane</keyword>
<comment type="subcellular location">
    <subcellularLocation>
        <location evidence="2 13">Cell membrane</location>
        <topology evidence="2 13">Multi-pass membrane protein</topology>
    </subcellularLocation>
</comment>
<dbReference type="FunCoup" id="A0A1S3GSC7">
    <property type="interactions" value="186"/>
</dbReference>
<reference evidence="16" key="1">
    <citation type="submission" date="2025-08" db="UniProtKB">
        <authorList>
            <consortium name="RefSeq"/>
        </authorList>
    </citation>
    <scope>IDENTIFICATION</scope>
    <source>
        <tissue evidence="16">Kidney</tissue>
    </source>
</reference>
<dbReference type="KEGG" id="dord:106000922"/>
<keyword evidence="8 13" id="KW-0297">G-protein coupled receptor</keyword>
<feature type="transmembrane region" description="Helical" evidence="13">
    <location>
        <begin position="245"/>
        <end position="267"/>
    </location>
</feature>
<keyword evidence="11" id="KW-0325">Glycoprotein</keyword>
<feature type="transmembrane region" description="Helical" evidence="13">
    <location>
        <begin position="107"/>
        <end position="127"/>
    </location>
</feature>
<dbReference type="AlphaFoldDB" id="A0A1S3GSC7"/>
<dbReference type="GO" id="GO:0016503">
    <property type="term" value="F:pheromone receptor activity"/>
    <property type="evidence" value="ECO:0007669"/>
    <property type="project" value="InterPro"/>
</dbReference>
<evidence type="ECO:0000256" key="4">
    <source>
        <dbReference type="ARBA" id="ARBA00022475"/>
    </source>
</evidence>
<evidence type="ECO:0000256" key="1">
    <source>
        <dbReference type="ARBA" id="ARBA00003878"/>
    </source>
</evidence>
<keyword evidence="5 13" id="KW-0589">Pheromone response</keyword>
<keyword evidence="4 13" id="KW-1003">Cell membrane</keyword>
<dbReference type="Pfam" id="PF03402">
    <property type="entry name" value="V1R"/>
    <property type="match status" value="1"/>
</dbReference>
<evidence type="ECO:0000256" key="7">
    <source>
        <dbReference type="ARBA" id="ARBA00022989"/>
    </source>
</evidence>
<dbReference type="Gene3D" id="1.20.1070.10">
    <property type="entry name" value="Rhodopsin 7-helix transmembrane proteins"/>
    <property type="match status" value="1"/>
</dbReference>
<comment type="similarity">
    <text evidence="3 13">Belongs to the G-protein coupled receptor 1 family.</text>
</comment>
<dbReference type="GO" id="GO:0007606">
    <property type="term" value="P:sensory perception of chemical stimulus"/>
    <property type="evidence" value="ECO:0007669"/>
    <property type="project" value="UniProtKB-ARBA"/>
</dbReference>
<evidence type="ECO:0000256" key="10">
    <source>
        <dbReference type="ARBA" id="ARBA00023170"/>
    </source>
</evidence>
<feature type="domain" description="G-protein coupled receptors family 1 profile" evidence="14">
    <location>
        <begin position="6"/>
        <end position="267"/>
    </location>
</feature>
<protein>
    <recommendedName>
        <fullName evidence="13">Vomeronasal type-1 receptor</fullName>
    </recommendedName>
</protein>
<dbReference type="PRINTS" id="PR01534">
    <property type="entry name" value="VOMERONASL1R"/>
</dbReference>
<feature type="transmembrane region" description="Helical" evidence="13">
    <location>
        <begin position="217"/>
        <end position="239"/>
    </location>
</feature>
<dbReference type="RefSeq" id="XP_012891595.1">
    <property type="nucleotide sequence ID" value="XM_013036141.1"/>
</dbReference>
<keyword evidence="12 13" id="KW-0807">Transducer</keyword>
<comment type="function">
    <text evidence="1">Putative pheromone receptor.</text>
</comment>
<dbReference type="GO" id="GO:0005886">
    <property type="term" value="C:plasma membrane"/>
    <property type="evidence" value="ECO:0007669"/>
    <property type="project" value="UniProtKB-SubCell"/>
</dbReference>
<evidence type="ECO:0000256" key="2">
    <source>
        <dbReference type="ARBA" id="ARBA00004651"/>
    </source>
</evidence>
<dbReference type="SUPFAM" id="SSF81321">
    <property type="entry name" value="Family A G protein-coupled receptor-like"/>
    <property type="match status" value="1"/>
</dbReference>
<dbReference type="InterPro" id="IPR004072">
    <property type="entry name" value="Vmron_rcpt_1"/>
</dbReference>
<keyword evidence="7 13" id="KW-1133">Transmembrane helix</keyword>
<dbReference type="PANTHER" id="PTHR24062">
    <property type="entry name" value="VOMERONASAL TYPE-1 RECEPTOR"/>
    <property type="match status" value="1"/>
</dbReference>
<proteinExistence type="inferred from homology"/>
<dbReference type="PROSITE" id="PS50262">
    <property type="entry name" value="G_PROTEIN_RECEP_F1_2"/>
    <property type="match status" value="1"/>
</dbReference>
<evidence type="ECO:0000259" key="14">
    <source>
        <dbReference type="PROSITE" id="PS50262"/>
    </source>
</evidence>
<evidence type="ECO:0000256" key="5">
    <source>
        <dbReference type="ARBA" id="ARBA00022507"/>
    </source>
</evidence>
<keyword evidence="10 13" id="KW-0675">Receptor</keyword>
<accession>A0A1S3GSC7</accession>
<organism evidence="15 16">
    <name type="scientific">Dipodomys ordii</name>
    <name type="common">Ord's kangaroo rat</name>
    <dbReference type="NCBI Taxonomy" id="10020"/>
    <lineage>
        <taxon>Eukaryota</taxon>
        <taxon>Metazoa</taxon>
        <taxon>Chordata</taxon>
        <taxon>Craniata</taxon>
        <taxon>Vertebrata</taxon>
        <taxon>Euteleostomi</taxon>
        <taxon>Mammalia</taxon>
        <taxon>Eutheria</taxon>
        <taxon>Euarchontoglires</taxon>
        <taxon>Glires</taxon>
        <taxon>Rodentia</taxon>
        <taxon>Castorimorpha</taxon>
        <taxon>Heteromyidae</taxon>
        <taxon>Dipodomyinae</taxon>
        <taxon>Dipodomys</taxon>
    </lineage>
</organism>
<evidence type="ECO:0000256" key="12">
    <source>
        <dbReference type="ARBA" id="ARBA00023224"/>
    </source>
</evidence>
<dbReference type="OrthoDB" id="9606139at2759"/>
<sequence length="294" mass="33552">MGNSLLSMLYLYMFSFQRHLKKPINAIFIHLTVVNILNLTFTLVPNIMASFGVQRFLDDVGCKVVVYLFRVTRGLSICTTSLLSAFQAITISSSRAQCLWLKSKSSVWIFPSFLFFWVVNMLIYVSVIKVMKAKINFTLVGSGFSNVYCHTPQAEDNSSGYYISILLFRDLLFVILMIITSLYMVRLLYQHHQIAQHLHSFSLATQPAPKSKATHTILLLVSCFMCFYCFNNITNFYYFYTAVKIPSLEVMVCILSACYPTVSPFFLMKKNEMVSPCALSLSWRTISCHKAFSG</sequence>
<evidence type="ECO:0000256" key="13">
    <source>
        <dbReference type="RuleBase" id="RU364061"/>
    </source>
</evidence>
<gene>
    <name evidence="16" type="primary">LOC106000922</name>
</gene>
<keyword evidence="15" id="KW-1185">Reference proteome</keyword>